<evidence type="ECO:0000313" key="1">
    <source>
        <dbReference type="EMBL" id="CAF5219033.1"/>
    </source>
</evidence>
<reference evidence="1" key="1">
    <citation type="submission" date="2021-02" db="EMBL/GenBank/DDBJ databases">
        <authorList>
            <person name="Nowell W R."/>
        </authorList>
    </citation>
    <scope>NUCLEOTIDE SEQUENCE</scope>
</reference>
<protein>
    <submittedName>
        <fullName evidence="1">Uncharacterized protein</fullName>
    </submittedName>
</protein>
<dbReference type="AlphaFoldDB" id="A0A8S3JPB9"/>
<feature type="non-terminal residue" evidence="1">
    <location>
        <position position="1"/>
    </location>
</feature>
<proteinExistence type="predicted"/>
<accession>A0A8S3JPB9</accession>
<gene>
    <name evidence="1" type="ORF">SMN809_LOCUS81235</name>
</gene>
<evidence type="ECO:0000313" key="2">
    <source>
        <dbReference type="Proteomes" id="UP000676336"/>
    </source>
</evidence>
<organism evidence="1 2">
    <name type="scientific">Rotaria magnacalcarata</name>
    <dbReference type="NCBI Taxonomy" id="392030"/>
    <lineage>
        <taxon>Eukaryota</taxon>
        <taxon>Metazoa</taxon>
        <taxon>Spiralia</taxon>
        <taxon>Gnathifera</taxon>
        <taxon>Rotifera</taxon>
        <taxon>Eurotatoria</taxon>
        <taxon>Bdelloidea</taxon>
        <taxon>Philodinida</taxon>
        <taxon>Philodinidae</taxon>
        <taxon>Rotaria</taxon>
    </lineage>
</organism>
<comment type="caution">
    <text evidence="1">The sequence shown here is derived from an EMBL/GenBank/DDBJ whole genome shotgun (WGS) entry which is preliminary data.</text>
</comment>
<sequence>YMSKAKSNNYKSTTTASLTEEIKVVVVGDGYTGKV</sequence>
<name>A0A8S3JPB9_9BILA</name>
<dbReference type="EMBL" id="CAJOBI010347675">
    <property type="protein sequence ID" value="CAF5219033.1"/>
    <property type="molecule type" value="Genomic_DNA"/>
</dbReference>
<dbReference type="Proteomes" id="UP000676336">
    <property type="component" value="Unassembled WGS sequence"/>
</dbReference>